<keyword evidence="2" id="KW-1185">Reference proteome</keyword>
<dbReference type="EMBL" id="MTAC01000008">
    <property type="protein sequence ID" value="OSI35616.1"/>
    <property type="molecule type" value="Genomic_DNA"/>
</dbReference>
<dbReference type="Proteomes" id="UP000193346">
    <property type="component" value="Unassembled WGS sequence"/>
</dbReference>
<evidence type="ECO:0000313" key="1">
    <source>
        <dbReference type="EMBL" id="OSI35616.1"/>
    </source>
</evidence>
<proteinExistence type="predicted"/>
<evidence type="ECO:0000313" key="2">
    <source>
        <dbReference type="Proteomes" id="UP000193346"/>
    </source>
</evidence>
<protein>
    <submittedName>
        <fullName evidence="1">Uncharacterized protein</fullName>
    </submittedName>
</protein>
<organism evidence="1 2">
    <name type="scientific">Neisseria dumasiana</name>
    <dbReference type="NCBI Taxonomy" id="1931275"/>
    <lineage>
        <taxon>Bacteria</taxon>
        <taxon>Pseudomonadati</taxon>
        <taxon>Pseudomonadota</taxon>
        <taxon>Betaproteobacteria</taxon>
        <taxon>Neisseriales</taxon>
        <taxon>Neisseriaceae</taxon>
        <taxon>Neisseria</taxon>
    </lineage>
</organism>
<reference evidence="1 2" key="1">
    <citation type="submission" date="2017-01" db="EMBL/GenBank/DDBJ databases">
        <authorList>
            <person name="Wolfgang W.J."/>
            <person name="Cole J."/>
            <person name="Wroblewski D."/>
            <person name="Mcginnis J."/>
            <person name="Musser K.A."/>
        </authorList>
    </citation>
    <scope>NUCLEOTIDE SEQUENCE [LARGE SCALE GENOMIC DNA]</scope>
    <source>
        <strain evidence="1 2">93087</strain>
    </source>
</reference>
<name>A0ABX3WM35_9NEIS</name>
<accession>A0ABX3WM35</accession>
<gene>
    <name evidence="1" type="ORF">BV913_04230</name>
</gene>
<sequence>MRINQTAHYIKISKLSIENGSIHFGLFIIRKTRSLSMGWSLTTSRFFIFIKLTFGDSGKMEKQCKSDFTQIEKAGSCNIKRFANQNGLIM</sequence>
<comment type="caution">
    <text evidence="1">The sequence shown here is derived from an EMBL/GenBank/DDBJ whole genome shotgun (WGS) entry which is preliminary data.</text>
</comment>